<comment type="caution">
    <text evidence="10">The sequence shown here is derived from an EMBL/GenBank/DDBJ whole genome shotgun (WGS) entry which is preliminary data.</text>
</comment>
<reference evidence="10 11" key="1">
    <citation type="submission" date="2019-04" db="EMBL/GenBank/DDBJ databases">
        <authorList>
            <person name="Li M."/>
            <person name="Gao C."/>
        </authorList>
    </citation>
    <scope>NUCLEOTIDE SEQUENCE [LARGE SCALE GENOMIC DNA]</scope>
    <source>
        <strain evidence="10 11">BGMRC 2031</strain>
    </source>
</reference>
<feature type="transmembrane region" description="Helical" evidence="8">
    <location>
        <begin position="291"/>
        <end position="317"/>
    </location>
</feature>
<dbReference type="InterPro" id="IPR035906">
    <property type="entry name" value="MetI-like_sf"/>
</dbReference>
<feature type="transmembrane region" description="Helical" evidence="8">
    <location>
        <begin position="68"/>
        <end position="87"/>
    </location>
</feature>
<sequence length="550" mass="57754">MRKFALPLLTVAALTLLVALPVLFVIFQAVFPHLDAGVLTGAFSAVPALVDDPRLPALLKGTLTTGLGVAAVSAMIGVPLGALRGLFRLPLARCWDALLLAPFLIPPYIAGLSWIMTLQRRGYLEQLTGWRLDHLLFSQAGIILVMSLNIFPVVYFAVSRSMAAAGGRLAEVAQVHGAGPWRAFLLITLPLALPAIAAGVLLAFTLAIEEYGIPAALGTQTGVAVLTVGIEQRLADWPIDLTSAALLSLILAAIALTAYVAQRMAAGGRDVAVTGGKPAGIAARSLGRWRWWVVGLFSMMVLLSVAAPIGAMLTTAFTNTVSGGLHWQNLGTRHFTVLFSQRGEALDALGVSVGLALATALLTGTLGFLAAWLTTGGKVPGAIIIDMLSLLPAALPGVVVAVGLILAWNRPGWPITPYNSGWILLFAYGCLLMPYPVRYVSAALRQLGANLAPAARVHGATEGRALGYIVLPLVYPALLAAMMMVFAIASRELVASLLLAPAGVETVSVFVWRQFEQGSVGDGMAMASVAVLISLVIMLAAVALLHRRQR</sequence>
<feature type="transmembrane region" description="Helical" evidence="8">
    <location>
        <begin position="465"/>
        <end position="489"/>
    </location>
</feature>
<feature type="transmembrane region" description="Helical" evidence="8">
    <location>
        <begin position="94"/>
        <end position="116"/>
    </location>
</feature>
<name>A0ABY2SIS5_9HYPH</name>
<feature type="transmembrane region" description="Helical" evidence="8">
    <location>
        <begin position="183"/>
        <end position="208"/>
    </location>
</feature>
<protein>
    <submittedName>
        <fullName evidence="10">Iron ABC transporter permease</fullName>
    </submittedName>
</protein>
<feature type="domain" description="ABC transmembrane type-1" evidence="9">
    <location>
        <begin position="349"/>
        <end position="543"/>
    </location>
</feature>
<feature type="domain" description="ABC transmembrane type-1" evidence="9">
    <location>
        <begin position="59"/>
        <end position="260"/>
    </location>
</feature>
<accession>A0ABY2SIS5</accession>
<dbReference type="EMBL" id="SZPQ01000020">
    <property type="protein sequence ID" value="TKI05333.1"/>
    <property type="molecule type" value="Genomic_DNA"/>
</dbReference>
<dbReference type="Proteomes" id="UP000305202">
    <property type="component" value="Unassembled WGS sequence"/>
</dbReference>
<dbReference type="RefSeq" id="WP_136990892.1">
    <property type="nucleotide sequence ID" value="NZ_SZPQ01000020.1"/>
</dbReference>
<feature type="transmembrane region" description="Helical" evidence="8">
    <location>
        <begin position="524"/>
        <end position="545"/>
    </location>
</feature>
<feature type="transmembrane region" description="Helical" evidence="8">
    <location>
        <begin position="348"/>
        <end position="373"/>
    </location>
</feature>
<organism evidence="10 11">
    <name type="scientific">Martelella alba</name>
    <dbReference type="NCBI Taxonomy" id="2590451"/>
    <lineage>
        <taxon>Bacteria</taxon>
        <taxon>Pseudomonadati</taxon>
        <taxon>Pseudomonadota</taxon>
        <taxon>Alphaproteobacteria</taxon>
        <taxon>Hyphomicrobiales</taxon>
        <taxon>Aurantimonadaceae</taxon>
        <taxon>Martelella</taxon>
    </lineage>
</organism>
<evidence type="ECO:0000256" key="6">
    <source>
        <dbReference type="ARBA" id="ARBA00022989"/>
    </source>
</evidence>
<evidence type="ECO:0000256" key="5">
    <source>
        <dbReference type="ARBA" id="ARBA00022692"/>
    </source>
</evidence>
<keyword evidence="11" id="KW-1185">Reference proteome</keyword>
<evidence type="ECO:0000256" key="3">
    <source>
        <dbReference type="ARBA" id="ARBA00022475"/>
    </source>
</evidence>
<keyword evidence="3" id="KW-1003">Cell membrane</keyword>
<dbReference type="PANTHER" id="PTHR43357:SF4">
    <property type="entry name" value="INNER MEMBRANE ABC TRANSPORTER PERMEASE PROTEIN YDCV"/>
    <property type="match status" value="1"/>
</dbReference>
<keyword evidence="5 8" id="KW-0812">Transmembrane</keyword>
<keyword evidence="2 8" id="KW-0813">Transport</keyword>
<dbReference type="SUPFAM" id="SSF161098">
    <property type="entry name" value="MetI-like"/>
    <property type="match status" value="2"/>
</dbReference>
<dbReference type="CDD" id="cd06261">
    <property type="entry name" value="TM_PBP2"/>
    <property type="match status" value="2"/>
</dbReference>
<dbReference type="PANTHER" id="PTHR43357">
    <property type="entry name" value="INNER MEMBRANE ABC TRANSPORTER PERMEASE PROTEIN YDCV"/>
    <property type="match status" value="1"/>
</dbReference>
<dbReference type="Pfam" id="PF00528">
    <property type="entry name" value="BPD_transp_1"/>
    <property type="match status" value="2"/>
</dbReference>
<feature type="transmembrane region" description="Helical" evidence="8">
    <location>
        <begin position="420"/>
        <end position="437"/>
    </location>
</feature>
<evidence type="ECO:0000256" key="2">
    <source>
        <dbReference type="ARBA" id="ARBA00022448"/>
    </source>
</evidence>
<feature type="transmembrane region" description="Helical" evidence="8">
    <location>
        <begin position="241"/>
        <end position="261"/>
    </location>
</feature>
<keyword evidence="6 8" id="KW-1133">Transmembrane helix</keyword>
<feature type="transmembrane region" description="Helical" evidence="8">
    <location>
        <begin position="385"/>
        <end position="408"/>
    </location>
</feature>
<dbReference type="InterPro" id="IPR000515">
    <property type="entry name" value="MetI-like"/>
</dbReference>
<evidence type="ECO:0000313" key="10">
    <source>
        <dbReference type="EMBL" id="TKI05333.1"/>
    </source>
</evidence>
<keyword evidence="4" id="KW-0997">Cell inner membrane</keyword>
<proteinExistence type="inferred from homology"/>
<evidence type="ECO:0000256" key="8">
    <source>
        <dbReference type="RuleBase" id="RU363032"/>
    </source>
</evidence>
<evidence type="ECO:0000256" key="4">
    <source>
        <dbReference type="ARBA" id="ARBA00022519"/>
    </source>
</evidence>
<evidence type="ECO:0000256" key="7">
    <source>
        <dbReference type="ARBA" id="ARBA00023136"/>
    </source>
</evidence>
<dbReference type="PROSITE" id="PS50928">
    <property type="entry name" value="ABC_TM1"/>
    <property type="match status" value="2"/>
</dbReference>
<evidence type="ECO:0000256" key="1">
    <source>
        <dbReference type="ARBA" id="ARBA00004429"/>
    </source>
</evidence>
<comment type="similarity">
    <text evidence="8">Belongs to the binding-protein-dependent transport system permease family.</text>
</comment>
<gene>
    <name evidence="10" type="ORF">FCN80_14565</name>
</gene>
<comment type="subcellular location">
    <subcellularLocation>
        <location evidence="1">Cell inner membrane</location>
        <topology evidence="1">Multi-pass membrane protein</topology>
    </subcellularLocation>
    <subcellularLocation>
        <location evidence="8">Cell membrane</location>
        <topology evidence="8">Multi-pass membrane protein</topology>
    </subcellularLocation>
</comment>
<feature type="transmembrane region" description="Helical" evidence="8">
    <location>
        <begin position="136"/>
        <end position="158"/>
    </location>
</feature>
<dbReference type="Gene3D" id="1.10.3720.10">
    <property type="entry name" value="MetI-like"/>
    <property type="match status" value="2"/>
</dbReference>
<evidence type="ECO:0000313" key="11">
    <source>
        <dbReference type="Proteomes" id="UP000305202"/>
    </source>
</evidence>
<evidence type="ECO:0000259" key="9">
    <source>
        <dbReference type="PROSITE" id="PS50928"/>
    </source>
</evidence>
<keyword evidence="7 8" id="KW-0472">Membrane</keyword>